<evidence type="ECO:0000256" key="4">
    <source>
        <dbReference type="ARBA" id="ARBA00023125"/>
    </source>
</evidence>
<dbReference type="GO" id="GO:0009653">
    <property type="term" value="P:anatomical structure morphogenesis"/>
    <property type="evidence" value="ECO:0007669"/>
    <property type="project" value="UniProtKB-ARBA"/>
</dbReference>
<dbReference type="PROSITE" id="PS50090">
    <property type="entry name" value="MYB_LIKE"/>
    <property type="match status" value="2"/>
</dbReference>
<dbReference type="GO" id="GO:0048235">
    <property type="term" value="P:pollen sperm cell differentiation"/>
    <property type="evidence" value="ECO:0007669"/>
    <property type="project" value="UniProtKB-ARBA"/>
</dbReference>
<dbReference type="InterPro" id="IPR001005">
    <property type="entry name" value="SANT/Myb"/>
</dbReference>
<evidence type="ECO:0000256" key="1">
    <source>
        <dbReference type="ARBA" id="ARBA00004123"/>
    </source>
</evidence>
<dbReference type="EMBL" id="CM017324">
    <property type="protein sequence ID" value="KAE8037569.1"/>
    <property type="molecule type" value="Genomic_DNA"/>
</dbReference>
<feature type="region of interest" description="Disordered" evidence="8">
    <location>
        <begin position="1"/>
        <end position="38"/>
    </location>
</feature>
<evidence type="ECO:0000256" key="3">
    <source>
        <dbReference type="ARBA" id="ARBA00023015"/>
    </source>
</evidence>
<comment type="subcellular location">
    <subcellularLocation>
        <location evidence="1">Nucleus</location>
    </subcellularLocation>
</comment>
<feature type="domain" description="Myb-like" evidence="9">
    <location>
        <begin position="37"/>
        <end position="86"/>
    </location>
</feature>
<dbReference type="Gene3D" id="1.10.10.60">
    <property type="entry name" value="Homeodomain-like"/>
    <property type="match status" value="2"/>
</dbReference>
<protein>
    <submittedName>
        <fullName evidence="11">Uncharacterized protein</fullName>
    </submittedName>
</protein>
<keyword evidence="12" id="KW-1185">Reference proteome</keyword>
<dbReference type="SUPFAM" id="SSF46689">
    <property type="entry name" value="Homeodomain-like"/>
    <property type="match status" value="1"/>
</dbReference>
<evidence type="ECO:0000313" key="11">
    <source>
        <dbReference type="EMBL" id="KAE8037568.1"/>
    </source>
</evidence>
<dbReference type="Proteomes" id="UP000327013">
    <property type="component" value="Chromosome 4"/>
</dbReference>
<name>A0A660KQ59_9ROSI</name>
<evidence type="ECO:0000256" key="6">
    <source>
        <dbReference type="ARBA" id="ARBA00023163"/>
    </source>
</evidence>
<dbReference type="GO" id="GO:0040008">
    <property type="term" value="P:regulation of growth"/>
    <property type="evidence" value="ECO:0007669"/>
    <property type="project" value="UniProtKB-ARBA"/>
</dbReference>
<proteinExistence type="predicted"/>
<reference evidence="11 12" key="1">
    <citation type="submission" date="2019-06" db="EMBL/GenBank/DDBJ databases">
        <title>A chromosomal-level reference genome of Carpinus fangiana (Coryloideae, Betulaceae).</title>
        <authorList>
            <person name="Yang X."/>
            <person name="Wang Z."/>
            <person name="Zhang L."/>
            <person name="Hao G."/>
            <person name="Liu J."/>
            <person name="Yang Y."/>
        </authorList>
    </citation>
    <scope>NUCLEOTIDE SEQUENCE [LARGE SCALE GENOMIC DNA]</scope>
    <source>
        <strain evidence="11">Cfa_2016G</strain>
        <tissue evidence="11">Leaf</tissue>
    </source>
</reference>
<keyword evidence="4" id="KW-0238">DNA-binding</keyword>
<gene>
    <name evidence="11" type="ORF">FH972_010149</name>
</gene>
<evidence type="ECO:0000259" key="10">
    <source>
        <dbReference type="PROSITE" id="PS51294"/>
    </source>
</evidence>
<dbReference type="InterPro" id="IPR009057">
    <property type="entry name" value="Homeodomain-like_sf"/>
</dbReference>
<dbReference type="InterPro" id="IPR017930">
    <property type="entry name" value="Myb_dom"/>
</dbReference>
<evidence type="ECO:0000256" key="2">
    <source>
        <dbReference type="ARBA" id="ARBA00022737"/>
    </source>
</evidence>
<dbReference type="PANTHER" id="PTHR47995">
    <property type="entry name" value="TRANSCRIPTION FACTOR MYB33-RELATED"/>
    <property type="match status" value="1"/>
</dbReference>
<feature type="domain" description="HTH myb-type" evidence="10">
    <location>
        <begin position="37"/>
        <end position="86"/>
    </location>
</feature>
<accession>A0A660KQ59</accession>
<dbReference type="PANTHER" id="PTHR47995:SF18">
    <property type="entry name" value="TRANSCRIPTION FACTOR MYB65"/>
    <property type="match status" value="1"/>
</dbReference>
<evidence type="ECO:0000313" key="12">
    <source>
        <dbReference type="Proteomes" id="UP000327013"/>
    </source>
</evidence>
<keyword evidence="5" id="KW-0010">Activator</keyword>
<dbReference type="Pfam" id="PF00249">
    <property type="entry name" value="Myb_DNA-binding"/>
    <property type="match status" value="2"/>
</dbReference>
<organism evidence="11 12">
    <name type="scientific">Carpinus fangiana</name>
    <dbReference type="NCBI Taxonomy" id="176857"/>
    <lineage>
        <taxon>Eukaryota</taxon>
        <taxon>Viridiplantae</taxon>
        <taxon>Streptophyta</taxon>
        <taxon>Embryophyta</taxon>
        <taxon>Tracheophyta</taxon>
        <taxon>Spermatophyta</taxon>
        <taxon>Magnoliopsida</taxon>
        <taxon>eudicotyledons</taxon>
        <taxon>Gunneridae</taxon>
        <taxon>Pentapetalae</taxon>
        <taxon>rosids</taxon>
        <taxon>fabids</taxon>
        <taxon>Fagales</taxon>
        <taxon>Betulaceae</taxon>
        <taxon>Carpinus</taxon>
    </lineage>
</organism>
<keyword evidence="6" id="KW-0804">Transcription</keyword>
<dbReference type="CDD" id="cd00167">
    <property type="entry name" value="SANT"/>
    <property type="match status" value="2"/>
</dbReference>
<keyword evidence="3" id="KW-0805">Transcription regulation</keyword>
<evidence type="ECO:0000256" key="7">
    <source>
        <dbReference type="ARBA" id="ARBA00023242"/>
    </source>
</evidence>
<keyword evidence="7" id="KW-0539">Nucleus</keyword>
<dbReference type="FunFam" id="1.10.10.60:FF:000001">
    <property type="entry name" value="MYB-related transcription factor"/>
    <property type="match status" value="1"/>
</dbReference>
<dbReference type="EMBL" id="CM017324">
    <property type="protein sequence ID" value="KAE8037568.1"/>
    <property type="molecule type" value="Genomic_DNA"/>
</dbReference>
<evidence type="ECO:0000259" key="9">
    <source>
        <dbReference type="PROSITE" id="PS50090"/>
    </source>
</evidence>
<dbReference type="GO" id="GO:0045893">
    <property type="term" value="P:positive regulation of DNA-templated transcription"/>
    <property type="evidence" value="ECO:0007669"/>
    <property type="project" value="UniProtKB-ARBA"/>
</dbReference>
<evidence type="ECO:0000256" key="5">
    <source>
        <dbReference type="ARBA" id="ARBA00023159"/>
    </source>
</evidence>
<feature type="domain" description="Myb-like" evidence="9">
    <location>
        <begin position="87"/>
        <end position="137"/>
    </location>
</feature>
<dbReference type="SMART" id="SM00717">
    <property type="entry name" value="SANT"/>
    <property type="match status" value="2"/>
</dbReference>
<dbReference type="GO" id="GO:0005634">
    <property type="term" value="C:nucleus"/>
    <property type="evidence" value="ECO:0007669"/>
    <property type="project" value="UniProtKB-SubCell"/>
</dbReference>
<dbReference type="AlphaFoldDB" id="A0A660KQ59"/>
<sequence length="514" mass="56960">MGTTNKREDKKMSKGNPDPASVEDAKTDGNLGEGGILKKGPWTSAEDAILVEYVKKHGEGNWNAVQKHSGLSRCGKSCRLRWANHLRPDLKKGAFTPEEEHRIIELHAKMGNKWARMASELPGRTDNEIKNYWNTRIKRLQRSGTPIYPPDVCLQVYDGSQDNHMGTLEMADTQHCDFLHRDGFEVPGVDINGVLNNGHISYSPNFFDITATSILKQGLSSSRTHNVMLPTMHPPKRPRESETLFPALDGSVDSCLPMIDQFLDYTREKVTESFNMSSSFDPDLNTNGQAPFSVISGSHAFLNGNSSSSEPISGAMKLELPSLQYSETRPGSWGMPASPLPSLESVDTLIQSPLVEQICEPHDCVSPRSNGLLDAILYHPQPKGPKMNQPQQTSDVSVIPKYLVESSPMNPCQMDGDPNSPLAHSAASIFSEYTPVSGSSMDEHQSVVTMLGRDIMPETLHRDLSHYVIDKGIPDDIVFTRADESIFDLGWFGHNNEHGKNQQPLLGEEFRSCY</sequence>
<keyword evidence="2" id="KW-0677">Repeat</keyword>
<evidence type="ECO:0000256" key="8">
    <source>
        <dbReference type="SAM" id="MobiDB-lite"/>
    </source>
</evidence>
<feature type="domain" description="HTH myb-type" evidence="10">
    <location>
        <begin position="87"/>
        <end position="141"/>
    </location>
</feature>
<feature type="compositionally biased region" description="Basic and acidic residues" evidence="8">
    <location>
        <begin position="1"/>
        <end position="12"/>
    </location>
</feature>
<dbReference type="OrthoDB" id="2143914at2759"/>
<dbReference type="GO" id="GO:0003677">
    <property type="term" value="F:DNA binding"/>
    <property type="evidence" value="ECO:0007669"/>
    <property type="project" value="UniProtKB-KW"/>
</dbReference>
<dbReference type="PROSITE" id="PS51294">
    <property type="entry name" value="HTH_MYB"/>
    <property type="match status" value="2"/>
</dbReference>
<dbReference type="FunFam" id="1.10.10.60:FF:000119">
    <property type="entry name" value="Transcription factor GAMYB"/>
    <property type="match status" value="1"/>
</dbReference>